<proteinExistence type="predicted"/>
<dbReference type="AlphaFoldDB" id="A0A7C8TZF9"/>
<evidence type="ECO:0000313" key="3">
    <source>
        <dbReference type="Proteomes" id="UP000479691"/>
    </source>
</evidence>
<dbReference type="Proteomes" id="UP000479691">
    <property type="component" value="Unassembled WGS sequence"/>
</dbReference>
<accession>A0A7C8TZF9</accession>
<dbReference type="Pfam" id="PF00646">
    <property type="entry name" value="F-box"/>
    <property type="match status" value="1"/>
</dbReference>
<name>A0A7C8TZF9_ORBOL</name>
<organism evidence="2 3">
    <name type="scientific">Orbilia oligospora</name>
    <name type="common">Nematode-trapping fungus</name>
    <name type="synonym">Arthrobotrys oligospora</name>
    <dbReference type="NCBI Taxonomy" id="2813651"/>
    <lineage>
        <taxon>Eukaryota</taxon>
        <taxon>Fungi</taxon>
        <taxon>Dikarya</taxon>
        <taxon>Ascomycota</taxon>
        <taxon>Pezizomycotina</taxon>
        <taxon>Orbiliomycetes</taxon>
        <taxon>Orbiliales</taxon>
        <taxon>Orbiliaceae</taxon>
        <taxon>Orbilia</taxon>
    </lineage>
</organism>
<sequence>MDTIKSPLDLPLELFEEVMSYVSGGDLQNFARSSKPAYRITFQGRFRGVTIDSKNLILFRDTDIFRQIMPWIASVRFAKPWCAKHIGGAHEKAHDISATLAEFTGGLTIPNIQSKLNILQYFPALTHLSLSYYIPSPLQRSIFLMMLKHISTYPFFQNLKRLEVIVSHIGTRWCPGDSFESIIAHQAVETREILGPQATENDVEKFIEDMGTEGNLLVSLEYAKISIHEVSNPHRMDDSYSLDNTQFYFRLLTLAPNLEELEIESTKRCEYGCNHYVRLQTPIFTTPAPWFHSVKLKELSILKDTPFTPLEISTLAGIFPNIEALKLDYDYKTPRCQPELDFESFHGPFMAFKKINRVYLPRPDSRVCRKRLGFELRGHVEYFLNGLDNLNPKDSSLGCRSRVYSRERCVSDLEGVGAGGQGGPRDKIDFFFA</sequence>
<comment type="caution">
    <text evidence="2">The sequence shown here is derived from an EMBL/GenBank/DDBJ whole genome shotgun (WGS) entry which is preliminary data.</text>
</comment>
<reference evidence="2 3" key="1">
    <citation type="submission" date="2019-06" db="EMBL/GenBank/DDBJ databases">
        <authorList>
            <person name="Palmer J.M."/>
        </authorList>
    </citation>
    <scope>NUCLEOTIDE SEQUENCE [LARGE SCALE GENOMIC DNA]</scope>
    <source>
        <strain evidence="2 3">TWF788</strain>
    </source>
</reference>
<evidence type="ECO:0000259" key="1">
    <source>
        <dbReference type="Pfam" id="PF00646"/>
    </source>
</evidence>
<dbReference type="InterPro" id="IPR001810">
    <property type="entry name" value="F-box_dom"/>
</dbReference>
<gene>
    <name evidence="2" type="ORF">TWF788_003357</name>
</gene>
<evidence type="ECO:0000313" key="2">
    <source>
        <dbReference type="EMBL" id="KAF3186499.1"/>
    </source>
</evidence>
<dbReference type="EMBL" id="JAABOE010000017">
    <property type="protein sequence ID" value="KAF3186499.1"/>
    <property type="molecule type" value="Genomic_DNA"/>
</dbReference>
<feature type="domain" description="F-box" evidence="1">
    <location>
        <begin position="8"/>
        <end position="40"/>
    </location>
</feature>
<protein>
    <recommendedName>
        <fullName evidence="1">F-box domain-containing protein</fullName>
    </recommendedName>
</protein>